<dbReference type="InParanoid" id="A0A1X7U282"/>
<feature type="disulfide bond" evidence="4">
    <location>
        <begin position="654"/>
        <end position="664"/>
    </location>
</feature>
<gene>
    <name evidence="10" type="primary">109585070</name>
</gene>
<evidence type="ECO:0000256" key="1">
    <source>
        <dbReference type="ARBA" id="ARBA00022729"/>
    </source>
</evidence>
<feature type="domain" description="SRCR" evidence="7">
    <location>
        <begin position="579"/>
        <end position="683"/>
    </location>
</feature>
<dbReference type="EnsemblMetazoa" id="XM_020001016.1">
    <property type="protein sequence ID" value="XP_019856575.1"/>
    <property type="gene ID" value="LOC109585070"/>
</dbReference>
<dbReference type="PROSITE" id="PS50958">
    <property type="entry name" value="SMB_2"/>
    <property type="match status" value="2"/>
</dbReference>
<dbReference type="EnsemblMetazoa" id="Aqu2.1.21524_001">
    <property type="protein sequence ID" value="Aqu2.1.21524_001"/>
    <property type="gene ID" value="Aqu2.1.21524"/>
</dbReference>
<dbReference type="PANTHER" id="PTHR48071:SF28">
    <property type="entry name" value="SRCR DOMAIN-CONTAINING PROTEIN"/>
    <property type="match status" value="1"/>
</dbReference>
<dbReference type="CDD" id="cd00063">
    <property type="entry name" value="FN3"/>
    <property type="match status" value="2"/>
</dbReference>
<feature type="domain" description="SRCR" evidence="7">
    <location>
        <begin position="464"/>
        <end position="567"/>
    </location>
</feature>
<feature type="disulfide bond" evidence="4">
    <location>
        <begin position="97"/>
        <end position="107"/>
    </location>
</feature>
<dbReference type="Gene3D" id="3.10.250.10">
    <property type="entry name" value="SRCR-like domain"/>
    <property type="match status" value="9"/>
</dbReference>
<reference evidence="10" key="2">
    <citation type="submission" date="2017-05" db="UniProtKB">
        <authorList>
            <consortium name="EnsemblMetazoa"/>
        </authorList>
    </citation>
    <scope>IDENTIFICATION</scope>
</reference>
<dbReference type="Pfam" id="PF00041">
    <property type="entry name" value="fn3"/>
    <property type="match status" value="1"/>
</dbReference>
<evidence type="ECO:0000313" key="10">
    <source>
        <dbReference type="EnsemblMetazoa" id="Aqu2.1.21524_001"/>
    </source>
</evidence>
<feature type="domain" description="SRCR" evidence="7">
    <location>
        <begin position="1018"/>
        <end position="1118"/>
    </location>
</feature>
<dbReference type="SUPFAM" id="SSF49265">
    <property type="entry name" value="Fibronectin type III"/>
    <property type="match status" value="1"/>
</dbReference>
<feature type="disulfide bond" evidence="4">
    <location>
        <begin position="376"/>
        <end position="386"/>
    </location>
</feature>
<feature type="disulfide bond" evidence="4">
    <location>
        <begin position="536"/>
        <end position="546"/>
    </location>
</feature>
<accession>A0A1X7U282</accession>
<comment type="caution">
    <text evidence="4">Lacks conserved residue(s) required for the propagation of feature annotation.</text>
</comment>
<dbReference type="Gene3D" id="2.60.40.10">
    <property type="entry name" value="Immunoglobulins"/>
    <property type="match status" value="2"/>
</dbReference>
<feature type="chain" id="PRO_5012101061" description="Deleted in malignant brain tumors 1 protein-like" evidence="6">
    <location>
        <begin position="19"/>
        <end position="1578"/>
    </location>
</feature>
<reference evidence="11" key="1">
    <citation type="journal article" date="2010" name="Nature">
        <title>The Amphimedon queenslandica genome and the evolution of animal complexity.</title>
        <authorList>
            <person name="Srivastava M."/>
            <person name="Simakov O."/>
            <person name="Chapman J."/>
            <person name="Fahey B."/>
            <person name="Gauthier M.E."/>
            <person name="Mitros T."/>
            <person name="Richards G.S."/>
            <person name="Conaco C."/>
            <person name="Dacre M."/>
            <person name="Hellsten U."/>
            <person name="Larroux C."/>
            <person name="Putnam N.H."/>
            <person name="Stanke M."/>
            <person name="Adamska M."/>
            <person name="Darling A."/>
            <person name="Degnan S.M."/>
            <person name="Oakley T.H."/>
            <person name="Plachetzki D.C."/>
            <person name="Zhai Y."/>
            <person name="Adamski M."/>
            <person name="Calcino A."/>
            <person name="Cummins S.F."/>
            <person name="Goodstein D.M."/>
            <person name="Harris C."/>
            <person name="Jackson D.J."/>
            <person name="Leys S.P."/>
            <person name="Shu S."/>
            <person name="Woodcroft B.J."/>
            <person name="Vervoort M."/>
            <person name="Kosik K.S."/>
            <person name="Manning G."/>
            <person name="Degnan B.M."/>
            <person name="Rokhsar D.S."/>
        </authorList>
    </citation>
    <scope>NUCLEOTIDE SEQUENCE [LARGE SCALE GENOMIC DNA]</scope>
</reference>
<dbReference type="PANTHER" id="PTHR48071">
    <property type="entry name" value="SRCR DOMAIN-CONTAINING PROTEIN"/>
    <property type="match status" value="1"/>
</dbReference>
<organism evidence="10">
    <name type="scientific">Amphimedon queenslandica</name>
    <name type="common">Sponge</name>
    <dbReference type="NCBI Taxonomy" id="400682"/>
    <lineage>
        <taxon>Eukaryota</taxon>
        <taxon>Metazoa</taxon>
        <taxon>Porifera</taxon>
        <taxon>Demospongiae</taxon>
        <taxon>Heteroscleromorpha</taxon>
        <taxon>Haplosclerida</taxon>
        <taxon>Niphatidae</taxon>
        <taxon>Amphimedon</taxon>
    </lineage>
</organism>
<dbReference type="InterPro" id="IPR013783">
    <property type="entry name" value="Ig-like_fold"/>
</dbReference>
<feature type="domain" description="Fibronectin type-III" evidence="8">
    <location>
        <begin position="1135"/>
        <end position="1235"/>
    </location>
</feature>
<dbReference type="SMART" id="SM00202">
    <property type="entry name" value="SR"/>
    <property type="match status" value="9"/>
</dbReference>
<evidence type="ECO:0000313" key="11">
    <source>
        <dbReference type="Proteomes" id="UP000007879"/>
    </source>
</evidence>
<feature type="domain" description="SRCR" evidence="7">
    <location>
        <begin position="909"/>
        <end position="1010"/>
    </location>
</feature>
<evidence type="ECO:0000259" key="9">
    <source>
        <dbReference type="PROSITE" id="PS50958"/>
    </source>
</evidence>
<dbReference type="InterPro" id="IPR001212">
    <property type="entry name" value="Somatomedin_B_dom"/>
</dbReference>
<feature type="disulfide bond" evidence="4">
    <location>
        <begin position="763"/>
        <end position="773"/>
    </location>
</feature>
<feature type="signal peptide" evidence="6">
    <location>
        <begin position="1"/>
        <end position="18"/>
    </location>
</feature>
<dbReference type="FunFam" id="3.10.250.10:FF:000011">
    <property type="entry name" value="Scavenger receptor class A member 5"/>
    <property type="match status" value="2"/>
</dbReference>
<evidence type="ECO:0008006" key="12">
    <source>
        <dbReference type="Google" id="ProtNLM"/>
    </source>
</evidence>
<feature type="disulfide bond" evidence="4">
    <location>
        <begin position="825"/>
        <end position="889"/>
    </location>
</feature>
<feature type="domain" description="SRCR" evidence="7">
    <location>
        <begin position="692"/>
        <end position="792"/>
    </location>
</feature>
<feature type="disulfide bond" evidence="4">
    <location>
        <begin position="1056"/>
        <end position="1117"/>
    </location>
</feature>
<keyword evidence="5" id="KW-0472">Membrane</keyword>
<evidence type="ECO:0000256" key="2">
    <source>
        <dbReference type="ARBA" id="ARBA00023157"/>
    </source>
</evidence>
<dbReference type="FunFam" id="3.10.250.10:FF:000001">
    <property type="entry name" value="Lysyl oxidase 4 isoform X1"/>
    <property type="match status" value="4"/>
</dbReference>
<dbReference type="SUPFAM" id="SSF56487">
    <property type="entry name" value="SRCR-like"/>
    <property type="match status" value="9"/>
</dbReference>
<feature type="disulfide bond" evidence="4">
    <location>
        <begin position="871"/>
        <end position="881"/>
    </location>
</feature>
<sequence length="1578" mass="167728">MKTVCFLVLCALFAYAQSQSSGDVRLVNGTNTGGPVGRLEIYLNGAWTTVCADDGFCTNVATVVCRQLGFSTIGAQAYGLALYGQGSGTVGAQNFNCNGSETSVSQCTYTTPSTCPHSMDAAVSCRFSTLCSNRGHSGCCSSGCYVSSGACWCDASCHTYNDCCPGIEYTCPAGGVPPPSLPPASTSCNTVGDIDFIGGAASDGRLKVCDTDYRWKTVCSSGFDNNEATVICRSLGLSTSNFTIYPVSQYGQGTEDIYAKNLSCTTGNSEAYLTDCAGSDVCCGHHNDVGLACQPACTNGQARFVGGSTSMEGRLEICYNGRWGTVCDDFWGINDARVACKMAGLPWRGAQAYSGPQVSNLFGSGFGPIWLDNVQCSGTESDLFSCPANAVGSHNCVHYEDAGAKCAPGPCELAGYTSTCCDPTTSNCQGINSEEVCHCSPDCEEHGDCCIDYTLACRCNNNELRLRGGTVPNEGRVELCYNGEWGTVCDDFWNAPDARVVCRQLGYTYNLAASQAFLYAYFGAGTGSIWLDNVFCSGTETHLVNCSSNAIGSHNCGHYEDAGVRCAVAVAATCQHGAARLVRGPSEREGQLEVCYNGQWGTVCDDFFGQVDARVVCKTIFPNEPSNGALFIQYSYQYFGYSTLNNIVMDNVQCSGNEPNITSCPHITNHNCYRWEDVGIACYEPGAYNNQPALVPGPNAGRLQVYSTTTGWGTVCRNTFDLQDARVVCRELGQPTGSPRVYVNLQFGRGYGSTSTIIKNIACTGNETNFNNCSLSKTGYCSHYSDVGVGCEQACGENQIRLVGGANYTEGRLEVCRDGQWGTVCDNPNSRTFATEEAVVICKQLGLPYTAAQVQSFGRGADPIHYSNLDCIGNEANLASCAKNMNPSCSSHTYDVGVTCQDSCTTHEVRLVDGSSPSEGRLEICLGGTWGTVCDSQFHNVDARVVCKQLGLPYGGAEATYDASFGQGDDHVAITNLYCTGSESSLAQCNYQTGSSVSCSHANDAGVICQNPCTNGAIRVAGASLPNAGRVEICYYQQWGTVCDKSWDTPDVQVACYQLGFERSPVRAFGGSKYGPGNGDIFFRDVACAGTEAGLGYCISNPDTSECTHNDDAGIQCNGAAILPTATPIAPTGPPPEIVSNITQIPINDYSHRVTWSPPLTTNGIITNYTVTIQVVGGSMPPNVTTILGNKATLVTFTTLMPGVPYMMNITASNIYGAGDVYSYMFFTNQLTPNTPVTITQPTRVDENTISISWIPLNTYQARGYVTGYQVAYAVFQEGVNPQWTTVNTDSTTTSWTSPNTLIASQRYAVTVAGITSAGLGLATNPMVIVPTTSTALFQLKIALNAGQQCGTWTTESSTAKLTTIVNKVVIEINKQCQNCFSSALIAQQRFQCNPDTTESDQVTFRAQLFAPGSRTATDIVGFISTWVMGTTAPATVNIDGVDFAVDSSCTAAVSDFNADFCTTSRPTVATGSSSGLGTGATAGISAAVVITLLAAVCIVVVVVVFFVVFNNRSKKFPDHDVVGYSNRMAFPEGGDDNISQHMGSTVHDDDFQEALNMISDDIDDKAKLDEGRVYMNT</sequence>
<keyword evidence="3" id="KW-0325">Glycoprotein</keyword>
<dbReference type="PRINTS" id="PR00258">
    <property type="entry name" value="SPERACTRCPTR"/>
</dbReference>
<dbReference type="KEGG" id="aqu:109585070"/>
<dbReference type="InterPro" id="IPR036116">
    <property type="entry name" value="FN3_sf"/>
</dbReference>
<dbReference type="InterPro" id="IPR001190">
    <property type="entry name" value="SRCR"/>
</dbReference>
<name>A0A1X7U282_AMPQE</name>
<dbReference type="PROSITE" id="PS50853">
    <property type="entry name" value="FN3"/>
    <property type="match status" value="2"/>
</dbReference>
<evidence type="ECO:0000256" key="4">
    <source>
        <dbReference type="PROSITE-ProRule" id="PRU00196"/>
    </source>
</evidence>
<evidence type="ECO:0000256" key="6">
    <source>
        <dbReference type="SAM" id="SignalP"/>
    </source>
</evidence>
<feature type="domain" description="Fibronectin type-III" evidence="8">
    <location>
        <begin position="1236"/>
        <end position="1335"/>
    </location>
</feature>
<dbReference type="PROSITE" id="PS50287">
    <property type="entry name" value="SRCR_2"/>
    <property type="match status" value="9"/>
</dbReference>
<feature type="disulfide bond" evidence="4">
    <location>
        <begin position="51"/>
        <end position="115"/>
    </location>
</feature>
<feature type="domain" description="SRCR" evidence="7">
    <location>
        <begin position="194"/>
        <end position="294"/>
    </location>
</feature>
<keyword evidence="1 6" id="KW-0732">Signal</keyword>
<evidence type="ECO:0000259" key="7">
    <source>
        <dbReference type="PROSITE" id="PS50287"/>
    </source>
</evidence>
<keyword evidence="2 4" id="KW-1015">Disulfide bond</keyword>
<dbReference type="FunFam" id="3.10.250.10:FF:000005">
    <property type="entry name" value="Neurotrypsin isoform A"/>
    <property type="match status" value="1"/>
</dbReference>
<evidence type="ECO:0000256" key="5">
    <source>
        <dbReference type="SAM" id="Phobius"/>
    </source>
</evidence>
<dbReference type="OrthoDB" id="536948at2759"/>
<dbReference type="GO" id="GO:0016020">
    <property type="term" value="C:membrane"/>
    <property type="evidence" value="ECO:0007669"/>
    <property type="project" value="InterPro"/>
</dbReference>
<feature type="disulfide bond" evidence="4">
    <location>
        <begin position="1043"/>
        <end position="1107"/>
    </location>
</feature>
<evidence type="ECO:0000259" key="8">
    <source>
        <dbReference type="PROSITE" id="PS50853"/>
    </source>
</evidence>
<dbReference type="Proteomes" id="UP000007879">
    <property type="component" value="Unassembled WGS sequence"/>
</dbReference>
<feature type="disulfide bond" evidence="4">
    <location>
        <begin position="979"/>
        <end position="989"/>
    </location>
</feature>
<feature type="domain" description="SMB" evidence="9">
    <location>
        <begin position="136"/>
        <end position="180"/>
    </location>
</feature>
<feature type="domain" description="SMB" evidence="9">
    <location>
        <begin position="416"/>
        <end position="465"/>
    </location>
</feature>
<proteinExistence type="predicted"/>
<dbReference type="eggNOG" id="KOG3627">
    <property type="taxonomic scope" value="Eukaryota"/>
</dbReference>
<feature type="transmembrane region" description="Helical" evidence="5">
    <location>
        <begin position="1483"/>
        <end position="1510"/>
    </location>
</feature>
<feature type="disulfide bond" evidence="4">
    <location>
        <begin position="1088"/>
        <end position="1098"/>
    </location>
</feature>
<dbReference type="Pfam" id="PF00530">
    <property type="entry name" value="SRCR"/>
    <property type="match status" value="9"/>
</dbReference>
<feature type="domain" description="SRCR" evidence="7">
    <location>
        <begin position="302"/>
        <end position="407"/>
    </location>
</feature>
<feature type="domain" description="SRCR" evidence="7">
    <location>
        <begin position="24"/>
        <end position="126"/>
    </location>
</feature>
<dbReference type="InterPro" id="IPR003961">
    <property type="entry name" value="FN3_dom"/>
</dbReference>
<dbReference type="SMART" id="SM00060">
    <property type="entry name" value="FN3"/>
    <property type="match status" value="2"/>
</dbReference>
<dbReference type="InterPro" id="IPR036772">
    <property type="entry name" value="SRCR-like_dom_sf"/>
</dbReference>
<evidence type="ECO:0000256" key="3">
    <source>
        <dbReference type="ARBA" id="ARBA00023180"/>
    </source>
</evidence>
<keyword evidence="11" id="KW-1185">Reference proteome</keyword>
<protein>
    <recommendedName>
        <fullName evidence="12">Deleted in malignant brain tumors 1 protein-like</fullName>
    </recommendedName>
</protein>
<feature type="disulfide bond" evidence="4">
    <location>
        <begin position="232"/>
        <end position="293"/>
    </location>
</feature>
<keyword evidence="5" id="KW-1133">Transmembrane helix</keyword>
<dbReference type="PROSITE" id="PS00524">
    <property type="entry name" value="SMB_1"/>
    <property type="match status" value="1"/>
</dbReference>
<keyword evidence="5" id="KW-0812">Transmembrane</keyword>
<feature type="disulfide bond" evidence="4">
    <location>
        <begin position="219"/>
        <end position="283"/>
    </location>
</feature>
<feature type="domain" description="SRCR" evidence="7">
    <location>
        <begin position="800"/>
        <end position="901"/>
    </location>
</feature>
<dbReference type="PROSITE" id="PS00420">
    <property type="entry name" value="SRCR_1"/>
    <property type="match status" value="3"/>
</dbReference>